<sequence length="186" mass="20621">MTKIGIILGSTRPGRNGEAVAHWVHELAAKRDDAEFELIDLLDYKLPHLDEMLPPSMGQYAQPHTQAWARTIDSFDGFIMVTPEYNHSTSGALKNAIDFLYAEWNNKAVGFVSYGGAGGARAVEHLRLIAGELQMADVRAQVALSLFHDFVNFSEFKPTDFQVDALTTVFDQVIAWSEALAPLRAK</sequence>
<dbReference type="PANTHER" id="PTHR30543">
    <property type="entry name" value="CHROMATE REDUCTASE"/>
    <property type="match status" value="1"/>
</dbReference>
<dbReference type="PANTHER" id="PTHR30543:SF21">
    <property type="entry name" value="NAD(P)H-DEPENDENT FMN REDUCTASE LOT6"/>
    <property type="match status" value="1"/>
</dbReference>
<name>A0A1H6E8I5_9ACTN</name>
<organism evidence="10 11">
    <name type="scientific">Actinacidiphila yanglinensis</name>
    <dbReference type="NCBI Taxonomy" id="310779"/>
    <lineage>
        <taxon>Bacteria</taxon>
        <taxon>Bacillati</taxon>
        <taxon>Actinomycetota</taxon>
        <taxon>Actinomycetes</taxon>
        <taxon>Kitasatosporales</taxon>
        <taxon>Streptomycetaceae</taxon>
        <taxon>Actinacidiphila</taxon>
    </lineage>
</organism>
<keyword evidence="11" id="KW-1185">Reference proteome</keyword>
<evidence type="ECO:0000256" key="4">
    <source>
        <dbReference type="ARBA" id="ARBA00022630"/>
    </source>
</evidence>
<evidence type="ECO:0000313" key="11">
    <source>
        <dbReference type="Proteomes" id="UP000236754"/>
    </source>
</evidence>
<evidence type="ECO:0000313" key="10">
    <source>
        <dbReference type="EMBL" id="SEG93246.1"/>
    </source>
</evidence>
<dbReference type="OrthoDB" id="9812295at2"/>
<dbReference type="GO" id="GO:0010181">
    <property type="term" value="F:FMN binding"/>
    <property type="evidence" value="ECO:0007669"/>
    <property type="project" value="TreeGrafter"/>
</dbReference>
<protein>
    <submittedName>
        <fullName evidence="10">NAD(P)H-dependent FMN reductase</fullName>
    </submittedName>
</protein>
<feature type="domain" description="NADPH-dependent FMN reductase-like" evidence="9">
    <location>
        <begin position="2"/>
        <end position="148"/>
    </location>
</feature>
<evidence type="ECO:0000256" key="7">
    <source>
        <dbReference type="ARBA" id="ARBA00023002"/>
    </source>
</evidence>
<evidence type="ECO:0000256" key="3">
    <source>
        <dbReference type="ARBA" id="ARBA00022490"/>
    </source>
</evidence>
<evidence type="ECO:0000259" key="9">
    <source>
        <dbReference type="Pfam" id="PF03358"/>
    </source>
</evidence>
<dbReference type="EMBL" id="FNVU01000027">
    <property type="protein sequence ID" value="SEG93246.1"/>
    <property type="molecule type" value="Genomic_DNA"/>
</dbReference>
<keyword evidence="5" id="KW-0288">FMN</keyword>
<evidence type="ECO:0000256" key="6">
    <source>
        <dbReference type="ARBA" id="ARBA00022857"/>
    </source>
</evidence>
<evidence type="ECO:0000256" key="1">
    <source>
        <dbReference type="ARBA" id="ARBA00004496"/>
    </source>
</evidence>
<proteinExistence type="predicted"/>
<dbReference type="InterPro" id="IPR050712">
    <property type="entry name" value="NAD(P)H-dep_reductase"/>
</dbReference>
<dbReference type="SUPFAM" id="SSF52218">
    <property type="entry name" value="Flavoproteins"/>
    <property type="match status" value="1"/>
</dbReference>
<gene>
    <name evidence="10" type="ORF">SAMN05216223_12767</name>
</gene>
<dbReference type="InterPro" id="IPR029039">
    <property type="entry name" value="Flavoprotein-like_sf"/>
</dbReference>
<dbReference type="Pfam" id="PF03358">
    <property type="entry name" value="FMN_red"/>
    <property type="match status" value="1"/>
</dbReference>
<dbReference type="InterPro" id="IPR005025">
    <property type="entry name" value="FMN_Rdtase-like_dom"/>
</dbReference>
<evidence type="ECO:0000256" key="8">
    <source>
        <dbReference type="ARBA" id="ARBA00023027"/>
    </source>
</evidence>
<dbReference type="GO" id="GO:0016491">
    <property type="term" value="F:oxidoreductase activity"/>
    <property type="evidence" value="ECO:0007669"/>
    <property type="project" value="UniProtKB-KW"/>
</dbReference>
<evidence type="ECO:0000256" key="5">
    <source>
        <dbReference type="ARBA" id="ARBA00022643"/>
    </source>
</evidence>
<evidence type="ECO:0000256" key="2">
    <source>
        <dbReference type="ARBA" id="ARBA00011738"/>
    </source>
</evidence>
<dbReference type="Gene3D" id="3.40.50.360">
    <property type="match status" value="1"/>
</dbReference>
<comment type="subcellular location">
    <subcellularLocation>
        <location evidence="1">Cytoplasm</location>
    </subcellularLocation>
</comment>
<dbReference type="FunFam" id="3.40.50.360:FF:000052">
    <property type="entry name" value="NAD(P)H-dependent FMN reductase LOT6"/>
    <property type="match status" value="1"/>
</dbReference>
<comment type="subunit">
    <text evidence="2">Homodimer.</text>
</comment>
<keyword evidence="7" id="KW-0560">Oxidoreductase</keyword>
<dbReference type="GO" id="GO:0005829">
    <property type="term" value="C:cytosol"/>
    <property type="evidence" value="ECO:0007669"/>
    <property type="project" value="TreeGrafter"/>
</dbReference>
<accession>A0A1H6E8I5</accession>
<dbReference type="AlphaFoldDB" id="A0A1H6E8I5"/>
<keyword evidence="6" id="KW-0521">NADP</keyword>
<dbReference type="RefSeq" id="WP_103890534.1">
    <property type="nucleotide sequence ID" value="NZ_FNVU01000027.1"/>
</dbReference>
<keyword evidence="3" id="KW-0963">Cytoplasm</keyword>
<keyword evidence="8" id="KW-0520">NAD</keyword>
<dbReference type="Proteomes" id="UP000236754">
    <property type="component" value="Unassembled WGS sequence"/>
</dbReference>
<reference evidence="10 11" key="1">
    <citation type="submission" date="2016-10" db="EMBL/GenBank/DDBJ databases">
        <authorList>
            <person name="de Groot N.N."/>
        </authorList>
    </citation>
    <scope>NUCLEOTIDE SEQUENCE [LARGE SCALE GENOMIC DNA]</scope>
    <source>
        <strain evidence="10 11">CGMCC 4.2023</strain>
    </source>
</reference>
<keyword evidence="4" id="KW-0285">Flavoprotein</keyword>